<evidence type="ECO:0000256" key="9">
    <source>
        <dbReference type="ARBA" id="ARBA00023136"/>
    </source>
</evidence>
<evidence type="ECO:0000256" key="2">
    <source>
        <dbReference type="ARBA" id="ARBA00012543"/>
    </source>
</evidence>
<comment type="catalytic activity">
    <reaction evidence="13">
        <text>[(1-&gt;4)-N-acetyl-beta-D-glucosaminyl](n) + UDP-N-acetyl-alpha-D-glucosamine = [(1-&gt;4)-N-acetyl-beta-D-glucosaminyl](n+1) + UDP + H(+)</text>
        <dbReference type="Rhea" id="RHEA:16637"/>
        <dbReference type="Rhea" id="RHEA-COMP:9593"/>
        <dbReference type="Rhea" id="RHEA-COMP:9595"/>
        <dbReference type="ChEBI" id="CHEBI:15378"/>
        <dbReference type="ChEBI" id="CHEBI:17029"/>
        <dbReference type="ChEBI" id="CHEBI:57705"/>
        <dbReference type="ChEBI" id="CHEBI:58223"/>
        <dbReference type="EC" id="2.4.1.16"/>
    </reaction>
</comment>
<proteinExistence type="inferred from homology"/>
<feature type="region of interest" description="Disordered" evidence="15">
    <location>
        <begin position="893"/>
        <end position="933"/>
    </location>
</feature>
<evidence type="ECO:0000256" key="12">
    <source>
        <dbReference type="ARBA" id="ARBA00023203"/>
    </source>
</evidence>
<dbReference type="PANTHER" id="PTHR22914">
    <property type="entry name" value="CHITIN SYNTHASE"/>
    <property type="match status" value="1"/>
</dbReference>
<evidence type="ECO:0000259" key="18">
    <source>
        <dbReference type="PROSITE" id="PS51998"/>
    </source>
</evidence>
<evidence type="ECO:0000256" key="10">
    <source>
        <dbReference type="ARBA" id="ARBA00023175"/>
    </source>
</evidence>
<dbReference type="InterPro" id="IPR027417">
    <property type="entry name" value="P-loop_NTPase"/>
</dbReference>
<keyword evidence="4" id="KW-0328">Glycosyltransferase</keyword>
<dbReference type="GO" id="GO:0003779">
    <property type="term" value="F:actin binding"/>
    <property type="evidence" value="ECO:0007669"/>
    <property type="project" value="UniProtKB-KW"/>
</dbReference>
<dbReference type="InterPro" id="IPR014876">
    <property type="entry name" value="DEK_C"/>
</dbReference>
<feature type="transmembrane region" description="Helical" evidence="16">
    <location>
        <begin position="1679"/>
        <end position="1700"/>
    </location>
</feature>
<dbReference type="PROSITE" id="PS51998">
    <property type="entry name" value="DEK_C"/>
    <property type="match status" value="1"/>
</dbReference>
<evidence type="ECO:0000256" key="14">
    <source>
        <dbReference type="PROSITE-ProRule" id="PRU00782"/>
    </source>
</evidence>
<keyword evidence="11" id="KW-0325">Glycoprotein</keyword>
<evidence type="ECO:0000256" key="11">
    <source>
        <dbReference type="ARBA" id="ARBA00023180"/>
    </source>
</evidence>
<dbReference type="Gene3D" id="1.20.120.720">
    <property type="entry name" value="Myosin VI head, motor domain, U50 subdomain"/>
    <property type="match status" value="1"/>
</dbReference>
<evidence type="ECO:0000313" key="19">
    <source>
        <dbReference type="EMBL" id="KAF7342277.1"/>
    </source>
</evidence>
<keyword evidence="6 16" id="KW-0812">Transmembrane</keyword>
<comment type="similarity">
    <text evidence="14">Belongs to the TRAFAC class myosin-kinesin ATPase superfamily. Myosin family.</text>
</comment>
<keyword evidence="5 19" id="KW-0808">Transferase</keyword>
<feature type="transmembrane region" description="Helical" evidence="16">
    <location>
        <begin position="1019"/>
        <end position="1038"/>
    </location>
</feature>
<dbReference type="SUPFAM" id="SSF52540">
    <property type="entry name" value="P-loop containing nucleoside triphosphate hydrolases"/>
    <property type="match status" value="1"/>
</dbReference>
<feature type="transmembrane region" description="Helical" evidence="16">
    <location>
        <begin position="1734"/>
        <end position="1757"/>
    </location>
</feature>
<evidence type="ECO:0000256" key="15">
    <source>
        <dbReference type="SAM" id="MobiDB-lite"/>
    </source>
</evidence>
<dbReference type="InterPro" id="IPR001609">
    <property type="entry name" value="Myosin_head_motor_dom-like"/>
</dbReference>
<feature type="region of interest" description="Disordered" evidence="15">
    <location>
        <begin position="807"/>
        <end position="843"/>
    </location>
</feature>
<feature type="compositionally biased region" description="Basic and acidic residues" evidence="15">
    <location>
        <begin position="893"/>
        <end position="904"/>
    </location>
</feature>
<name>A0A8H6XKS3_9AGAR</name>
<dbReference type="Gene3D" id="1.20.58.530">
    <property type="match status" value="1"/>
</dbReference>
<evidence type="ECO:0000256" key="1">
    <source>
        <dbReference type="ARBA" id="ARBA00004651"/>
    </source>
</evidence>
<dbReference type="InterPro" id="IPR029044">
    <property type="entry name" value="Nucleotide-diphossugar_trans"/>
</dbReference>
<feature type="transmembrane region" description="Helical" evidence="16">
    <location>
        <begin position="1281"/>
        <end position="1303"/>
    </location>
</feature>
<dbReference type="Pfam" id="PF08766">
    <property type="entry name" value="DEK_C"/>
    <property type="match status" value="1"/>
</dbReference>
<comment type="subcellular location">
    <subcellularLocation>
        <location evidence="1">Cell membrane</location>
        <topology evidence="1">Multi-pass membrane protein</topology>
    </subcellularLocation>
</comment>
<dbReference type="CDD" id="cd14879">
    <property type="entry name" value="MYSc_Myo17"/>
    <property type="match status" value="1"/>
</dbReference>
<dbReference type="GO" id="GO:0031505">
    <property type="term" value="P:fungal-type cell wall organization"/>
    <property type="evidence" value="ECO:0007669"/>
    <property type="project" value="TreeGrafter"/>
</dbReference>
<accession>A0A8H6XKS3</accession>
<evidence type="ECO:0000259" key="17">
    <source>
        <dbReference type="PROSITE" id="PS51456"/>
    </source>
</evidence>
<gene>
    <name evidence="19" type="ORF">MVEN_01815800</name>
</gene>
<dbReference type="Pfam" id="PF00063">
    <property type="entry name" value="Myosin_head"/>
    <property type="match status" value="1"/>
</dbReference>
<keyword evidence="10" id="KW-0505">Motor protein</keyword>
<comment type="caution">
    <text evidence="19">The sequence shown here is derived from an EMBL/GenBank/DDBJ whole genome shotgun (WGS) entry which is preliminary data.</text>
</comment>
<evidence type="ECO:0000313" key="20">
    <source>
        <dbReference type="Proteomes" id="UP000620124"/>
    </source>
</evidence>
<feature type="transmembrane region" description="Helical" evidence="16">
    <location>
        <begin position="1706"/>
        <end position="1727"/>
    </location>
</feature>
<dbReference type="SMART" id="SM00242">
    <property type="entry name" value="MYSc"/>
    <property type="match status" value="1"/>
</dbReference>
<dbReference type="PROSITE" id="PS51456">
    <property type="entry name" value="MYOSIN_MOTOR"/>
    <property type="match status" value="1"/>
</dbReference>
<dbReference type="Proteomes" id="UP000620124">
    <property type="component" value="Unassembled WGS sequence"/>
</dbReference>
<dbReference type="GO" id="GO:0006031">
    <property type="term" value="P:chitin biosynthetic process"/>
    <property type="evidence" value="ECO:0007669"/>
    <property type="project" value="TreeGrafter"/>
</dbReference>
<dbReference type="SUPFAM" id="SSF109715">
    <property type="entry name" value="DEK C-terminal domain"/>
    <property type="match status" value="1"/>
</dbReference>
<keyword evidence="7 16" id="KW-1133">Transmembrane helix</keyword>
<dbReference type="InterPro" id="IPR004835">
    <property type="entry name" value="Chitin_synth"/>
</dbReference>
<evidence type="ECO:0000256" key="16">
    <source>
        <dbReference type="SAM" id="Phobius"/>
    </source>
</evidence>
<evidence type="ECO:0000256" key="4">
    <source>
        <dbReference type="ARBA" id="ARBA00022676"/>
    </source>
</evidence>
<dbReference type="Gene3D" id="3.40.850.10">
    <property type="entry name" value="Kinesin motor domain"/>
    <property type="match status" value="1"/>
</dbReference>
<dbReference type="GO" id="GO:0005886">
    <property type="term" value="C:plasma membrane"/>
    <property type="evidence" value="ECO:0007669"/>
    <property type="project" value="UniProtKB-SubCell"/>
</dbReference>
<evidence type="ECO:0000256" key="8">
    <source>
        <dbReference type="ARBA" id="ARBA00023123"/>
    </source>
</evidence>
<dbReference type="GO" id="GO:0005524">
    <property type="term" value="F:ATP binding"/>
    <property type="evidence" value="ECO:0007669"/>
    <property type="project" value="InterPro"/>
</dbReference>
<dbReference type="InterPro" id="IPR036037">
    <property type="entry name" value="MYSc_Myo17"/>
</dbReference>
<dbReference type="EC" id="2.4.1.16" evidence="2"/>
<dbReference type="GO" id="GO:0030428">
    <property type="term" value="C:cell septum"/>
    <property type="evidence" value="ECO:0007669"/>
    <property type="project" value="TreeGrafter"/>
</dbReference>
<evidence type="ECO:0000256" key="7">
    <source>
        <dbReference type="ARBA" id="ARBA00022989"/>
    </source>
</evidence>
<dbReference type="GO" id="GO:0003774">
    <property type="term" value="F:cytoskeletal motor activity"/>
    <property type="evidence" value="ECO:0007669"/>
    <property type="project" value="InterPro"/>
</dbReference>
<organism evidence="19 20">
    <name type="scientific">Mycena venus</name>
    <dbReference type="NCBI Taxonomy" id="2733690"/>
    <lineage>
        <taxon>Eukaryota</taxon>
        <taxon>Fungi</taxon>
        <taxon>Dikarya</taxon>
        <taxon>Basidiomycota</taxon>
        <taxon>Agaricomycotina</taxon>
        <taxon>Agaricomycetes</taxon>
        <taxon>Agaricomycetidae</taxon>
        <taxon>Agaricales</taxon>
        <taxon>Marasmiineae</taxon>
        <taxon>Mycenaceae</taxon>
        <taxon>Mycena</taxon>
    </lineage>
</organism>
<reference evidence="19" key="1">
    <citation type="submission" date="2020-05" db="EMBL/GenBank/DDBJ databases">
        <title>Mycena genomes resolve the evolution of fungal bioluminescence.</title>
        <authorList>
            <person name="Tsai I.J."/>
        </authorList>
    </citation>
    <scope>NUCLEOTIDE SEQUENCE</scope>
    <source>
        <strain evidence="19">CCC161011</strain>
    </source>
</reference>
<dbReference type="GO" id="GO:0004100">
    <property type="term" value="F:chitin synthase activity"/>
    <property type="evidence" value="ECO:0007669"/>
    <property type="project" value="UniProtKB-EC"/>
</dbReference>
<keyword evidence="3" id="KW-1003">Cell membrane</keyword>
<feature type="region of interest" description="Actin-binding" evidence="14">
    <location>
        <begin position="682"/>
        <end position="704"/>
    </location>
</feature>
<comment type="caution">
    <text evidence="14">Lacks conserved residue(s) required for the propagation of feature annotation.</text>
</comment>
<feature type="domain" description="DEK-C" evidence="18">
    <location>
        <begin position="1905"/>
        <end position="1960"/>
    </location>
</feature>
<dbReference type="OrthoDB" id="370884at2759"/>
<feature type="region of interest" description="Disordered" evidence="15">
    <location>
        <begin position="625"/>
        <end position="658"/>
    </location>
</feature>
<keyword evidence="8 14" id="KW-0518">Myosin</keyword>
<evidence type="ECO:0000256" key="3">
    <source>
        <dbReference type="ARBA" id="ARBA00022475"/>
    </source>
</evidence>
<keyword evidence="12 14" id="KW-0009">Actin-binding</keyword>
<dbReference type="PRINTS" id="PR00193">
    <property type="entry name" value="MYOSINHEAVY"/>
</dbReference>
<feature type="region of interest" description="Disordered" evidence="15">
    <location>
        <begin position="140"/>
        <end position="159"/>
    </location>
</feature>
<protein>
    <recommendedName>
        <fullName evidence="2">chitin synthase</fullName>
        <ecNumber evidence="2">2.4.1.16</ecNumber>
    </recommendedName>
</protein>
<dbReference type="GO" id="GO:0016459">
    <property type="term" value="C:myosin complex"/>
    <property type="evidence" value="ECO:0007669"/>
    <property type="project" value="UniProtKB-KW"/>
</dbReference>
<keyword evidence="20" id="KW-1185">Reference proteome</keyword>
<keyword evidence="9 16" id="KW-0472">Membrane</keyword>
<dbReference type="Pfam" id="PF03142">
    <property type="entry name" value="Chitin_synth_2"/>
    <property type="match status" value="1"/>
</dbReference>
<dbReference type="EMBL" id="JACAZI010000017">
    <property type="protein sequence ID" value="KAF7342277.1"/>
    <property type="molecule type" value="Genomic_DNA"/>
</dbReference>
<dbReference type="InterPro" id="IPR036961">
    <property type="entry name" value="Kinesin_motor_dom_sf"/>
</dbReference>
<dbReference type="PANTHER" id="PTHR22914:SF45">
    <property type="entry name" value="CHITIN SYNTHASE"/>
    <property type="match status" value="1"/>
</dbReference>
<evidence type="ECO:0000256" key="13">
    <source>
        <dbReference type="ARBA" id="ARBA00048014"/>
    </source>
</evidence>
<feature type="domain" description="Myosin motor" evidence="17">
    <location>
        <begin position="12"/>
        <end position="803"/>
    </location>
</feature>
<dbReference type="Gene3D" id="1.10.10.820">
    <property type="match status" value="1"/>
</dbReference>
<dbReference type="Gene3D" id="1.10.10.60">
    <property type="entry name" value="Homeodomain-like"/>
    <property type="match status" value="1"/>
</dbReference>
<evidence type="ECO:0000256" key="5">
    <source>
        <dbReference type="ARBA" id="ARBA00022679"/>
    </source>
</evidence>
<sequence length="1963" mass="219142">MNRQSTLGGRMDSVLDLASLSGVSDDAIVAVLRERFMSDTIYTGIGSNGLVALNPHKYVSSSSDSVMHKYAANYRDTSEDKEQLPPHIFQLANNAYYHMRRTTQDQSILFTSVSPLLPLLVKFNYFIAVKRPLASRNPVAWPSKPSLSSPSPPPGKKGAKLLTSVPAAEFVLESFGHARTLFNPNASRFGKYTELQFSDRGRLCGVKTLDYYLERNRVSGAPSGERNFHIFYYLVAGATPEERAHLHLLDGPNKTPYRYLGGHQHPSSSARPSDDAIRFSQLKLALKTIGLSKRHVAQTCQLLAAILHLGQLEFHVDRTRNEDCAVVRNVDCLSLVSDFLGVTPSSLESALSYKTRLVKKELCTVFLDPDGASDNRDDLAKTLYSLLFAWLNEHINQRLCRDDFATFIGLFDLPGPQNLSSRPNSLDQFCVNFANERLVAHTLGRLFERDVAEYTTEGIIPRWIAAPGQGGYYDNSECLRMMQMRPGGLVHIMDDQARRAPKKTDTTMVEAFAKRWGNHSSFKSSGVGDGSKGASMGGRDGFPTFTISHYNGPVTYSSEGFLARNLDALNPDFVSLLRGEGDGQGAGAGGGSVNPFVKGLFSNRAIATQAHPRNEDTIVAAQQPVKPMRAPSTRRKNAPKRTSAVPMSPGPGDIPEEEELTETMPTSSGGIATVAGEFRSALDTLFATLEETQAWHVFCVNPNDSQLPNQLEGRSVKGQVRSAGLTQIAQRNKTVFEVGMPLGEFCERYREGLEDKGVQEGDEKERVEQAKTAFGLGDKDVVVGVHKVYLSQVAFHRFEDQLRAHDVEEQKRNRVPEGGAAMADPYAPYTPGSPMLDAGEMPWGGSAGGGGAFHDPYSGGGHGSSAALPLVANASPFQRADLYERDGYDDAGYDERGSLRRAGESDPFDTQSRFTSARDDDRDTASNFGSESYAPSRNMFEAKHAGGGAPLLDKDALAGEIAEGETTEVYKESSARRRWTFLCRLLTWWIPDFLLSWCGRMKRGDVRQAWREKLALNMLIWFICLCTAFVIVFLGRLICPTEHVFSQSELQSHNFQFSPNNVYTSVRGEVFDLNTITSLHERTVSVVPAKTILKTYGGTSADSIFPVQVSALCNGVDGGVSPYLTFSTSNNTDKNAQYHDFRFFTNDSRPDWYFESMVQMRWIARRGFLGITPKEIRTRAQNGSSIGIYNGLVYDLTEYVQSPRGVQPPAGESAPDVDRNFMSEKVVDIFKFNAGGDVTKDINNLVGNGLTSEQLARQKVCLRNLFTIGRVDSRESAKCIFSTYLLLILSIVMVSVIGFKFLASISLASVRAPEDHDKFVICQVPCYTEGDSSLRRTIDSLAQLKYDDKRKLLLIICDGMIVGSGNDRPTPRIVLDILGADPNLDPEPLSFLSLGEGAKQHNMGKVYSGLYECKGHVVPYLVLVKVGKPTERSRPGNRGKRDSQMMLMHFLNKVHFNSPMNPLELEMYHQIKNVIGVNPTFYEYVFMVDADTTVDQYSVNRLISSMIHDKKLLGVCGETQLANSKQSIITMMQVYEYFISHNMAKAFESLFGSVTCLPGCFTLYRLRTPDTHKPLLISNQLIQDYSENRVDTLHMKNLLHLGEDRYLTTLLLKHFPTFKTQFVRDAHAYTVAPDDWKILLSQRRRWINSTVHNLGELVFLEQLCGFCCFSMRFIVMIDLVSTLTQPVTVAYIVYLVYLVAAEHQQIQTISLVMIIAVYAIQMFVFILRRKWDMIGWMFFYVLAIPVFSFYLPLYSFWRMDDFSWGQTRVVLGESGKKMIVHDEGKFDPRVIPLKSWNDYENELWDKESNHSIGSWVPPPRFKNDGYAESQTASLYGRETTYEPRSYSPAPSQAGGYNPMQYPPPGYQSGRNTPQSMFESRPMTNYLDVPIPTSGSPGELDLPSGTPTEGELERAVQDVLRNADLNSITKREIRRRLEARFGMDLTSRKATINASIDRILLSHA</sequence>
<dbReference type="SUPFAM" id="SSF53448">
    <property type="entry name" value="Nucleotide-diphospho-sugar transferases"/>
    <property type="match status" value="1"/>
</dbReference>
<evidence type="ECO:0000256" key="6">
    <source>
        <dbReference type="ARBA" id="ARBA00022692"/>
    </source>
</evidence>